<dbReference type="InterPro" id="IPR005119">
    <property type="entry name" value="LysR_subst-bd"/>
</dbReference>
<reference evidence="6" key="1">
    <citation type="submission" date="2021-02" db="EMBL/GenBank/DDBJ databases">
        <title>Genome sequence of Rhodospirillales sp. strain TMPK1 isolated from soil.</title>
        <authorList>
            <person name="Nakai R."/>
            <person name="Kusada H."/>
            <person name="Tamaki H."/>
        </authorList>
    </citation>
    <scope>NUCLEOTIDE SEQUENCE</scope>
    <source>
        <strain evidence="6">TMPK1</strain>
    </source>
</reference>
<evidence type="ECO:0000256" key="4">
    <source>
        <dbReference type="ARBA" id="ARBA00023163"/>
    </source>
</evidence>
<keyword evidence="7" id="KW-1185">Reference proteome</keyword>
<evidence type="ECO:0000256" key="1">
    <source>
        <dbReference type="ARBA" id="ARBA00009437"/>
    </source>
</evidence>
<dbReference type="InterPro" id="IPR000847">
    <property type="entry name" value="LysR_HTH_N"/>
</dbReference>
<dbReference type="InterPro" id="IPR036390">
    <property type="entry name" value="WH_DNA-bd_sf"/>
</dbReference>
<dbReference type="GO" id="GO:0006351">
    <property type="term" value="P:DNA-templated transcription"/>
    <property type="evidence" value="ECO:0007669"/>
    <property type="project" value="TreeGrafter"/>
</dbReference>
<dbReference type="PROSITE" id="PS50931">
    <property type="entry name" value="HTH_LYSR"/>
    <property type="match status" value="1"/>
</dbReference>
<dbReference type="RefSeq" id="WP_420244304.1">
    <property type="nucleotide sequence ID" value="NZ_BOPV01000001.1"/>
</dbReference>
<dbReference type="PRINTS" id="PR00039">
    <property type="entry name" value="HTHLYSR"/>
</dbReference>
<evidence type="ECO:0000313" key="6">
    <source>
        <dbReference type="EMBL" id="GIL41010.1"/>
    </source>
</evidence>
<dbReference type="InterPro" id="IPR036388">
    <property type="entry name" value="WH-like_DNA-bd_sf"/>
</dbReference>
<dbReference type="Proteomes" id="UP000681075">
    <property type="component" value="Unassembled WGS sequence"/>
</dbReference>
<dbReference type="Gene3D" id="3.40.190.290">
    <property type="match status" value="1"/>
</dbReference>
<organism evidence="6 7">
    <name type="scientific">Roseiterribacter gracilis</name>
    <dbReference type="NCBI Taxonomy" id="2812848"/>
    <lineage>
        <taxon>Bacteria</taxon>
        <taxon>Pseudomonadati</taxon>
        <taxon>Pseudomonadota</taxon>
        <taxon>Alphaproteobacteria</taxon>
        <taxon>Rhodospirillales</taxon>
        <taxon>Roseiterribacteraceae</taxon>
        <taxon>Roseiterribacter</taxon>
    </lineage>
</organism>
<feature type="domain" description="HTH lysR-type" evidence="5">
    <location>
        <begin position="6"/>
        <end position="63"/>
    </location>
</feature>
<dbReference type="GO" id="GO:0043565">
    <property type="term" value="F:sequence-specific DNA binding"/>
    <property type="evidence" value="ECO:0007669"/>
    <property type="project" value="TreeGrafter"/>
</dbReference>
<dbReference type="Pfam" id="PF03466">
    <property type="entry name" value="LysR_substrate"/>
    <property type="match status" value="1"/>
</dbReference>
<gene>
    <name evidence="6" type="ORF">TMPK1_32470</name>
</gene>
<accession>A0A8S8XJR5</accession>
<keyword evidence="2" id="KW-0805">Transcription regulation</keyword>
<dbReference type="AlphaFoldDB" id="A0A8S8XJR5"/>
<dbReference type="GO" id="GO:0003700">
    <property type="term" value="F:DNA-binding transcription factor activity"/>
    <property type="evidence" value="ECO:0007669"/>
    <property type="project" value="InterPro"/>
</dbReference>
<dbReference type="SUPFAM" id="SSF53850">
    <property type="entry name" value="Periplasmic binding protein-like II"/>
    <property type="match status" value="1"/>
</dbReference>
<name>A0A8S8XJR5_9PROT</name>
<evidence type="ECO:0000256" key="2">
    <source>
        <dbReference type="ARBA" id="ARBA00023015"/>
    </source>
</evidence>
<comment type="similarity">
    <text evidence="1">Belongs to the LysR transcriptional regulatory family.</text>
</comment>
<dbReference type="Gene3D" id="1.10.10.10">
    <property type="entry name" value="Winged helix-like DNA-binding domain superfamily/Winged helix DNA-binding domain"/>
    <property type="match status" value="1"/>
</dbReference>
<dbReference type="InterPro" id="IPR058163">
    <property type="entry name" value="LysR-type_TF_proteobact-type"/>
</dbReference>
<evidence type="ECO:0000313" key="7">
    <source>
        <dbReference type="Proteomes" id="UP000681075"/>
    </source>
</evidence>
<evidence type="ECO:0000259" key="5">
    <source>
        <dbReference type="PROSITE" id="PS50931"/>
    </source>
</evidence>
<dbReference type="PANTHER" id="PTHR30537:SF3">
    <property type="entry name" value="TRANSCRIPTIONAL REGULATORY PROTEIN"/>
    <property type="match status" value="1"/>
</dbReference>
<evidence type="ECO:0000256" key="3">
    <source>
        <dbReference type="ARBA" id="ARBA00023125"/>
    </source>
</evidence>
<proteinExistence type="inferred from homology"/>
<dbReference type="PANTHER" id="PTHR30537">
    <property type="entry name" value="HTH-TYPE TRANSCRIPTIONAL REGULATOR"/>
    <property type="match status" value="1"/>
</dbReference>
<keyword evidence="3" id="KW-0238">DNA-binding</keyword>
<protein>
    <submittedName>
        <fullName evidence="6">LysR family transcriptional regulator</fullName>
    </submittedName>
</protein>
<keyword evidence="4" id="KW-0804">Transcription</keyword>
<comment type="caution">
    <text evidence="6">The sequence shown here is derived from an EMBL/GenBank/DDBJ whole genome shotgun (WGS) entry which is preliminary data.</text>
</comment>
<dbReference type="Pfam" id="PF00126">
    <property type="entry name" value="HTH_1"/>
    <property type="match status" value="1"/>
</dbReference>
<dbReference type="EMBL" id="BOPV01000001">
    <property type="protein sequence ID" value="GIL41010.1"/>
    <property type="molecule type" value="Genomic_DNA"/>
</dbReference>
<sequence>MADAPPSWDLYRSFLAILRDGSLSGAARSLGLAQPTLGRHVLELEHRLKISLFTRSQAGLTPTAAALELRPYAEALEASAHALLRVASGSQDEVRGTVRLTASEVISIEVLPPILAELRHAHPGLVIELVVSNRNEDLLRRDADIAVRMVQPTQRALVAKRIGAIELGLHAHPAYLARAGKPRTAADLAQHAVVGFDQPSLFARGLTIGNHAVTREMFSLRADNDLAQLAAIRAGYGIGVCQVPLGRRAPGLVRILPSVFSVPLECWVAMHEDQRATLRCRVVFDALVEGLSAYLKT</sequence>
<dbReference type="SUPFAM" id="SSF46785">
    <property type="entry name" value="Winged helix' DNA-binding domain"/>
    <property type="match status" value="1"/>
</dbReference>